<dbReference type="InterPro" id="IPR057244">
    <property type="entry name" value="GAIN_B"/>
</dbReference>
<sequence>MSSTTESTTVTMPTTSEDTTVTIPPTTESTTVTIPSTTESSTVPMTPSTESTSESMKPTTEGSTVPMSPSTESTSESMKPTTEGSTVPMSPSTESTSESMKPTTEGSTVPMSPSTESTTEPMSSTTESTTVTMPTTSEDTTVTIPPTTESTTEPMSSTTESTTVTMPTTSEDTTVTIPPTTDSTMVTMLTTGESTVVTMPPSTDSTMVNMLTTGESTVVTMPPSTDSTMVNMLTTGESTVVTMPPSTDSTMVNMLTTGESTVVTMPPSTDSTMVNMLTTGESTVVTIPSSTYSTMVNMLTTGKSTVVTMPPSTDSTMVNMLTTGESTVVTMPPSTDSTMVNMLTTGESTVVTIPSSTYSTSESMLLTIEGSADTTLVSTETSVATVKSITIQSSPPPTTIAPTTSTSTTVTITPEPHKTLQVMLQLQLPWITAYLSNTSSEYRSLKDKLTGNAIEVLKDKVVITNLSFKPGSVVADFSLRMRSSIDGEKLIKDSVTSGSFGQIPVNKTFDPFSNITGSISLNIQNQRISIYENSTLSIKCKGQISNTQTLSAGHALIWTLKGFEINSKSESRIHTAQKPEGNILKFKTVKLSDKGTARCFFGGAVRANTLEIAIEVKPLPRVEISPKPVYVEEGKKVDVSCSITNNVNGMVYINSTKAAKGTNTTKITFDRITKDQSIICYAVTDKQKGPTKKAVLEFIAKDTKMCDSFTDDDGNKWPETASGKTAEVPCQGDFTGMISRYCAEDEKWGNPNDELCVRRVFTDIINNLVDIEDNIHTGTAEVLDMLVNVTEDTANTTLSTGDVITGVTALDKIAAIQEDVKVVEEDQIKQFFEAADNILAPKRKQNWETMNKKKETSATSLLKTLENFGENVATKIENATEATIMTENLAVVVQKIEKEKDIVFPGENKKLENWVKEAKTTATLPKALLKKTLDDGNSVGVSVMLFRNINNLMPNSSSNDTSESKQKSLNSMILSIKVGKKKLTQLEEPVMLGFQHSTELKDETSECSYWDYNIGGTVNGGWSTKGCTASGSNGTDTTCSCTHLTNFAVLINPYADRDDHETLSIITIVGCSISIICCLLTVILFALAWRKLTSSVLGRSKSIIFVNICLVLAVTYIIFLVGVTRTENKTACTVIAGLLHYFWLLSFFLMLACAIDMTIAVTLVFSIYNSLKYLLVLAWFLPAVIVAITMGVSKGEGYGTDKFCWLSLESGIRWAFIAPVIAILFSNCVLLVVVIRKLFSAQCVQTKTDKERIKTGAIALAGMIPLFGISWVFGLLSINENLIVFDYLFVIFNSLQGLFIFIFHCVVSKHFRKAFRDTFKKRAFTTLTSRSKTQDTKLKKSSSYQNRLEDDGDLPDYLCLDSLSNSQDADCYEVTNSTQGNNWGHTNQNFENDSSWDIPMGEYSNSGVPHQRQMQPMNFRRSNRK</sequence>
<reference evidence="19" key="1">
    <citation type="submission" date="2023-08" db="EMBL/GenBank/DDBJ databases">
        <authorList>
            <person name="Alioto T."/>
            <person name="Alioto T."/>
            <person name="Gomez Garrido J."/>
        </authorList>
    </citation>
    <scope>NUCLEOTIDE SEQUENCE</scope>
</reference>
<dbReference type="PROSITE" id="PS50221">
    <property type="entry name" value="GAIN_B"/>
    <property type="match status" value="1"/>
</dbReference>
<dbReference type="Pfam" id="PF00002">
    <property type="entry name" value="7tm_2"/>
    <property type="match status" value="1"/>
</dbReference>
<keyword evidence="20" id="KW-1185">Reference proteome</keyword>
<dbReference type="SUPFAM" id="SSF111418">
    <property type="entry name" value="Hormone receptor domain"/>
    <property type="match status" value="1"/>
</dbReference>
<evidence type="ECO:0000256" key="6">
    <source>
        <dbReference type="ARBA" id="ARBA00022729"/>
    </source>
</evidence>
<feature type="compositionally biased region" description="Polar residues" evidence="14">
    <location>
        <begin position="1403"/>
        <end position="1416"/>
    </location>
</feature>
<evidence type="ECO:0000256" key="15">
    <source>
        <dbReference type="SAM" id="Phobius"/>
    </source>
</evidence>
<dbReference type="InterPro" id="IPR000539">
    <property type="entry name" value="Frizzled/Smoothened_7TM"/>
</dbReference>
<comment type="similarity">
    <text evidence="3">Belongs to the G-protein coupled receptor Fz/Smo family.</text>
</comment>
<feature type="transmembrane region" description="Helical" evidence="15">
    <location>
        <begin position="1102"/>
        <end position="1121"/>
    </location>
</feature>
<accession>A0AA36BRP8</accession>
<dbReference type="GO" id="GO:0007166">
    <property type="term" value="P:cell surface receptor signaling pathway"/>
    <property type="evidence" value="ECO:0007669"/>
    <property type="project" value="InterPro"/>
</dbReference>
<evidence type="ECO:0000256" key="7">
    <source>
        <dbReference type="ARBA" id="ARBA00022989"/>
    </source>
</evidence>
<keyword evidence="5 15" id="KW-0812">Transmembrane</keyword>
<evidence type="ECO:0000259" key="17">
    <source>
        <dbReference type="PROSITE" id="PS50227"/>
    </source>
</evidence>
<comment type="subcellular location">
    <subcellularLocation>
        <location evidence="1">Cell membrane</location>
        <topology evidence="1">Multi-pass membrane protein</topology>
    </subcellularLocation>
</comment>
<dbReference type="InterPro" id="IPR046338">
    <property type="entry name" value="GAIN_dom_sf"/>
</dbReference>
<keyword evidence="8" id="KW-0297">G-protein coupled receptor</keyword>
<dbReference type="PROSITE" id="PS50227">
    <property type="entry name" value="G_PROTEIN_RECEP_F2_3"/>
    <property type="match status" value="1"/>
</dbReference>
<dbReference type="Gene3D" id="2.60.40.10">
    <property type="entry name" value="Immunoglobulins"/>
    <property type="match status" value="1"/>
</dbReference>
<dbReference type="InterPro" id="IPR017981">
    <property type="entry name" value="GPCR_2-like_7TM"/>
</dbReference>
<feature type="compositionally biased region" description="Polar residues" evidence="14">
    <location>
        <begin position="1382"/>
        <end position="1395"/>
    </location>
</feature>
<evidence type="ECO:0000256" key="14">
    <source>
        <dbReference type="SAM" id="MobiDB-lite"/>
    </source>
</evidence>
<evidence type="ECO:0000256" key="8">
    <source>
        <dbReference type="ARBA" id="ARBA00023040"/>
    </source>
</evidence>
<dbReference type="Pfam" id="PF16489">
    <property type="entry name" value="GAIN"/>
    <property type="match status" value="1"/>
</dbReference>
<dbReference type="PANTHER" id="PTHR12011:SF347">
    <property type="entry name" value="FI21270P1-RELATED"/>
    <property type="match status" value="1"/>
</dbReference>
<feature type="domain" description="GAIN-B" evidence="16">
    <location>
        <begin position="900"/>
        <end position="1057"/>
    </location>
</feature>
<evidence type="ECO:0000256" key="2">
    <source>
        <dbReference type="ARBA" id="ARBA00007343"/>
    </source>
</evidence>
<proteinExistence type="inferred from homology"/>
<name>A0AA36BRP8_OCTVU</name>
<dbReference type="SMART" id="SM00303">
    <property type="entry name" value="GPS"/>
    <property type="match status" value="1"/>
</dbReference>
<gene>
    <name evidence="19" type="ORF">OCTVUL_1B013935</name>
</gene>
<feature type="transmembrane region" description="Helical" evidence="15">
    <location>
        <begin position="1256"/>
        <end position="1278"/>
    </location>
</feature>
<dbReference type="FunFam" id="1.20.1070.10:FF:000058">
    <property type="entry name" value="Adhesion G protein-coupled receptor F5"/>
    <property type="match status" value="1"/>
</dbReference>
<keyword evidence="10" id="KW-1015">Disulfide bond</keyword>
<evidence type="ECO:0000256" key="3">
    <source>
        <dbReference type="ARBA" id="ARBA00008077"/>
    </source>
</evidence>
<keyword evidence="12" id="KW-0325">Glycoprotein</keyword>
<evidence type="ECO:0000256" key="4">
    <source>
        <dbReference type="ARBA" id="ARBA00022475"/>
    </source>
</evidence>
<dbReference type="SUPFAM" id="SSF81321">
    <property type="entry name" value="Family A G protein-coupled receptor-like"/>
    <property type="match status" value="1"/>
</dbReference>
<dbReference type="SMART" id="SM00008">
    <property type="entry name" value="HormR"/>
    <property type="match status" value="1"/>
</dbReference>
<evidence type="ECO:0000259" key="16">
    <source>
        <dbReference type="PROSITE" id="PS50221"/>
    </source>
</evidence>
<dbReference type="InterPro" id="IPR036445">
    <property type="entry name" value="GPCR_2_extracell_dom_sf"/>
</dbReference>
<dbReference type="PROSITE" id="PS50261">
    <property type="entry name" value="G_PROTEIN_RECEP_F2_4"/>
    <property type="match status" value="1"/>
</dbReference>
<dbReference type="Gene3D" id="2.60.220.50">
    <property type="match status" value="1"/>
</dbReference>
<keyword evidence="13" id="KW-0807">Transducer</keyword>
<evidence type="ECO:0000313" key="20">
    <source>
        <dbReference type="Proteomes" id="UP001162480"/>
    </source>
</evidence>
<evidence type="ECO:0000259" key="18">
    <source>
        <dbReference type="PROSITE" id="PS50261"/>
    </source>
</evidence>
<feature type="transmembrane region" description="Helical" evidence="15">
    <location>
        <begin position="1173"/>
        <end position="1192"/>
    </location>
</feature>
<evidence type="ECO:0000256" key="10">
    <source>
        <dbReference type="ARBA" id="ARBA00023157"/>
    </source>
</evidence>
<dbReference type="GO" id="GO:0004930">
    <property type="term" value="F:G protein-coupled receptor activity"/>
    <property type="evidence" value="ECO:0007669"/>
    <property type="project" value="UniProtKB-KW"/>
</dbReference>
<dbReference type="CDD" id="cd15040">
    <property type="entry name" value="7tmB2_Adhesion"/>
    <property type="match status" value="1"/>
</dbReference>
<keyword evidence="9 15" id="KW-0472">Membrane</keyword>
<dbReference type="Proteomes" id="UP001162480">
    <property type="component" value="Chromosome 23"/>
</dbReference>
<evidence type="ECO:0000313" key="19">
    <source>
        <dbReference type="EMBL" id="CAI9739306.1"/>
    </source>
</evidence>
<feature type="transmembrane region" description="Helical" evidence="15">
    <location>
        <begin position="1212"/>
        <end position="1235"/>
    </location>
</feature>
<dbReference type="PRINTS" id="PR00249">
    <property type="entry name" value="GPCRSECRETIN"/>
</dbReference>
<feature type="transmembrane region" description="Helical" evidence="15">
    <location>
        <begin position="1141"/>
        <end position="1166"/>
    </location>
</feature>
<organism evidence="19 20">
    <name type="scientific">Octopus vulgaris</name>
    <name type="common">Common octopus</name>
    <dbReference type="NCBI Taxonomy" id="6645"/>
    <lineage>
        <taxon>Eukaryota</taxon>
        <taxon>Metazoa</taxon>
        <taxon>Spiralia</taxon>
        <taxon>Lophotrochozoa</taxon>
        <taxon>Mollusca</taxon>
        <taxon>Cephalopoda</taxon>
        <taxon>Coleoidea</taxon>
        <taxon>Octopodiformes</taxon>
        <taxon>Octopoda</taxon>
        <taxon>Incirrata</taxon>
        <taxon>Octopodidae</taxon>
        <taxon>Octopus</taxon>
    </lineage>
</organism>
<evidence type="ECO:0000256" key="13">
    <source>
        <dbReference type="ARBA" id="ARBA00023224"/>
    </source>
</evidence>
<keyword evidence="11" id="KW-0675">Receptor</keyword>
<keyword evidence="4" id="KW-1003">Cell membrane</keyword>
<feature type="domain" description="G-protein coupled receptors family 2 profile 1" evidence="17">
    <location>
        <begin position="679"/>
        <end position="760"/>
    </location>
</feature>
<dbReference type="InterPro" id="IPR000203">
    <property type="entry name" value="GPS"/>
</dbReference>
<dbReference type="Gene3D" id="4.10.1240.10">
    <property type="entry name" value="GPCR, family 2, extracellular hormone receptor domain"/>
    <property type="match status" value="1"/>
</dbReference>
<dbReference type="InterPro" id="IPR000832">
    <property type="entry name" value="GPCR_2_secretin-like"/>
</dbReference>
<evidence type="ECO:0000256" key="12">
    <source>
        <dbReference type="ARBA" id="ARBA00023180"/>
    </source>
</evidence>
<dbReference type="Gene3D" id="1.20.1070.10">
    <property type="entry name" value="Rhodopsin 7-helix transmembrane proteins"/>
    <property type="match status" value="1"/>
</dbReference>
<feature type="transmembrane region" description="Helical" evidence="15">
    <location>
        <begin position="1284"/>
        <end position="1307"/>
    </location>
</feature>
<feature type="transmembrane region" description="Helical" evidence="15">
    <location>
        <begin position="1063"/>
        <end position="1090"/>
    </location>
</feature>
<dbReference type="SMART" id="SM01330">
    <property type="entry name" value="Frizzled"/>
    <property type="match status" value="1"/>
</dbReference>
<dbReference type="InterPro" id="IPR013783">
    <property type="entry name" value="Ig-like_fold"/>
</dbReference>
<feature type="region of interest" description="Disordered" evidence="14">
    <location>
        <begin position="1382"/>
        <end position="1425"/>
    </location>
</feature>
<dbReference type="Gene3D" id="1.25.40.610">
    <property type="match status" value="1"/>
</dbReference>
<dbReference type="InterPro" id="IPR001879">
    <property type="entry name" value="GPCR_2_extracellular_dom"/>
</dbReference>
<keyword evidence="6" id="KW-0732">Signal</keyword>
<evidence type="ECO:0000256" key="5">
    <source>
        <dbReference type="ARBA" id="ARBA00022692"/>
    </source>
</evidence>
<comment type="similarity">
    <text evidence="2">Belongs to the G-protein coupled receptor 2 family. Adhesion G-protein coupled receptor (ADGR) subfamily.</text>
</comment>
<evidence type="ECO:0000256" key="1">
    <source>
        <dbReference type="ARBA" id="ARBA00004651"/>
    </source>
</evidence>
<dbReference type="Pfam" id="PF01825">
    <property type="entry name" value="GPS"/>
    <property type="match status" value="1"/>
</dbReference>
<evidence type="ECO:0000256" key="11">
    <source>
        <dbReference type="ARBA" id="ARBA00023170"/>
    </source>
</evidence>
<dbReference type="EMBL" id="OX597836">
    <property type="protein sequence ID" value="CAI9739306.1"/>
    <property type="molecule type" value="Genomic_DNA"/>
</dbReference>
<dbReference type="GO" id="GO:0005886">
    <property type="term" value="C:plasma membrane"/>
    <property type="evidence" value="ECO:0007669"/>
    <property type="project" value="UniProtKB-SubCell"/>
</dbReference>
<dbReference type="InterPro" id="IPR032471">
    <property type="entry name" value="AGRL2-4_GAIN_subdom_A"/>
</dbReference>
<protein>
    <submittedName>
        <fullName evidence="19">G protein-coupled receptor B1-like</fullName>
    </submittedName>
</protein>
<keyword evidence="7 15" id="KW-1133">Transmembrane helix</keyword>
<feature type="domain" description="G-protein coupled receptors family 2 profile 2" evidence="18">
    <location>
        <begin position="1063"/>
        <end position="1308"/>
    </location>
</feature>
<dbReference type="PANTHER" id="PTHR12011">
    <property type="entry name" value="ADHESION G-PROTEIN COUPLED RECEPTOR"/>
    <property type="match status" value="1"/>
</dbReference>
<evidence type="ECO:0000256" key="9">
    <source>
        <dbReference type="ARBA" id="ARBA00023136"/>
    </source>
</evidence>
<feature type="region of interest" description="Disordered" evidence="14">
    <location>
        <begin position="1"/>
        <end position="182"/>
    </location>
</feature>